<dbReference type="AlphaFoldDB" id="A0A6H1UFE7"/>
<dbReference type="KEGG" id="fes:HER31_11995"/>
<dbReference type="Gene3D" id="1.10.150.130">
    <property type="match status" value="1"/>
</dbReference>
<evidence type="ECO:0000313" key="12">
    <source>
        <dbReference type="EMBL" id="QIZ77548.1"/>
    </source>
</evidence>
<dbReference type="InterPro" id="IPR011010">
    <property type="entry name" value="DNA_brk_join_enz"/>
</dbReference>
<evidence type="ECO:0000256" key="5">
    <source>
        <dbReference type="ARBA" id="ARBA00023125"/>
    </source>
</evidence>
<evidence type="ECO:0000256" key="3">
    <source>
        <dbReference type="ARBA" id="ARBA00022490"/>
    </source>
</evidence>
<feature type="domain" description="Tyr recombinase" evidence="10">
    <location>
        <begin position="101"/>
        <end position="315"/>
    </location>
</feature>
<evidence type="ECO:0000256" key="8">
    <source>
        <dbReference type="ARBA" id="ARBA00038613"/>
    </source>
</evidence>
<reference evidence="12 13" key="1">
    <citation type="submission" date="2020-04" db="EMBL/GenBank/DDBJ databases">
        <title>Ferrimonas sp. S7 isolated from sea water.</title>
        <authorList>
            <person name="Bae S.S."/>
            <person name="Baek K."/>
        </authorList>
    </citation>
    <scope>NUCLEOTIDE SEQUENCE [LARGE SCALE GENOMIC DNA]</scope>
    <source>
        <strain evidence="12 13">S7</strain>
    </source>
</reference>
<gene>
    <name evidence="12" type="ORF">HER31_11995</name>
</gene>
<dbReference type="GO" id="GO:0015074">
    <property type="term" value="P:DNA integration"/>
    <property type="evidence" value="ECO:0007669"/>
    <property type="project" value="UniProtKB-KW"/>
</dbReference>
<comment type="similarity">
    <text evidence="2">Belongs to the 'phage' integrase family.</text>
</comment>
<dbReference type="SUPFAM" id="SSF56349">
    <property type="entry name" value="DNA breaking-rejoining enzymes"/>
    <property type="match status" value="1"/>
</dbReference>
<dbReference type="InterPro" id="IPR050090">
    <property type="entry name" value="Tyrosine_recombinase_XerCD"/>
</dbReference>
<dbReference type="FunFam" id="1.10.443.10:FF:000007">
    <property type="entry name" value="Tyrosine recombinase XerC"/>
    <property type="match status" value="1"/>
</dbReference>
<dbReference type="Pfam" id="PF00589">
    <property type="entry name" value="Phage_integrase"/>
    <property type="match status" value="1"/>
</dbReference>
<dbReference type="InterPro" id="IPR002104">
    <property type="entry name" value="Integrase_catalytic"/>
</dbReference>
<dbReference type="GO" id="GO:0005737">
    <property type="term" value="C:cytoplasm"/>
    <property type="evidence" value="ECO:0007669"/>
    <property type="project" value="UniProtKB-SubCell"/>
</dbReference>
<evidence type="ECO:0000256" key="2">
    <source>
        <dbReference type="ARBA" id="ARBA00008857"/>
    </source>
</evidence>
<evidence type="ECO:0000256" key="7">
    <source>
        <dbReference type="ARBA" id="ARBA00037721"/>
    </source>
</evidence>
<organism evidence="12 13">
    <name type="scientific">Ferrimonas lipolytica</name>
    <dbReference type="NCBI Taxonomy" id="2724191"/>
    <lineage>
        <taxon>Bacteria</taxon>
        <taxon>Pseudomonadati</taxon>
        <taxon>Pseudomonadota</taxon>
        <taxon>Gammaproteobacteria</taxon>
        <taxon>Alteromonadales</taxon>
        <taxon>Ferrimonadaceae</taxon>
        <taxon>Ferrimonas</taxon>
    </lineage>
</organism>
<dbReference type="InterPro" id="IPR010998">
    <property type="entry name" value="Integrase_recombinase_N"/>
</dbReference>
<dbReference type="InterPro" id="IPR004107">
    <property type="entry name" value="Integrase_SAM-like_N"/>
</dbReference>
<dbReference type="Pfam" id="PF13495">
    <property type="entry name" value="Phage_int_SAM_4"/>
    <property type="match status" value="1"/>
</dbReference>
<dbReference type="Gene3D" id="1.10.443.10">
    <property type="entry name" value="Intergrase catalytic core"/>
    <property type="match status" value="1"/>
</dbReference>
<accession>A0A6H1UFE7</accession>
<evidence type="ECO:0000256" key="4">
    <source>
        <dbReference type="ARBA" id="ARBA00022908"/>
    </source>
</evidence>
<dbReference type="GO" id="GO:0006310">
    <property type="term" value="P:DNA recombination"/>
    <property type="evidence" value="ECO:0007669"/>
    <property type="project" value="UniProtKB-KW"/>
</dbReference>
<dbReference type="RefSeq" id="WP_168660807.1">
    <property type="nucleotide sequence ID" value="NZ_CP051180.1"/>
</dbReference>
<dbReference type="PROSITE" id="PS51898">
    <property type="entry name" value="TYR_RECOMBINASE"/>
    <property type="match status" value="1"/>
</dbReference>
<keyword evidence="3" id="KW-0963">Cytoplasm</keyword>
<dbReference type="PANTHER" id="PTHR30349">
    <property type="entry name" value="PHAGE INTEGRASE-RELATED"/>
    <property type="match status" value="1"/>
</dbReference>
<dbReference type="InterPro" id="IPR011946">
    <property type="entry name" value="Integrase_integron-type"/>
</dbReference>
<dbReference type="InterPro" id="IPR044068">
    <property type="entry name" value="CB"/>
</dbReference>
<dbReference type="EMBL" id="CP051180">
    <property type="protein sequence ID" value="QIZ77548.1"/>
    <property type="molecule type" value="Genomic_DNA"/>
</dbReference>
<comment type="subunit">
    <text evidence="8">Forms a cyclic heterotetrameric complex composed of two molecules of XerC and two molecules of XerD.</text>
</comment>
<evidence type="ECO:0000256" key="6">
    <source>
        <dbReference type="ARBA" id="ARBA00023172"/>
    </source>
</evidence>
<name>A0A6H1UFE7_9GAMM</name>
<dbReference type="Proteomes" id="UP000501602">
    <property type="component" value="Chromosome"/>
</dbReference>
<proteinExistence type="inferred from homology"/>
<evidence type="ECO:0000259" key="11">
    <source>
        <dbReference type="PROSITE" id="PS51900"/>
    </source>
</evidence>
<evidence type="ECO:0000313" key="13">
    <source>
        <dbReference type="Proteomes" id="UP000501602"/>
    </source>
</evidence>
<evidence type="ECO:0000256" key="1">
    <source>
        <dbReference type="ARBA" id="ARBA00004496"/>
    </source>
</evidence>
<dbReference type="InterPro" id="IPR013762">
    <property type="entry name" value="Integrase-like_cat_sf"/>
</dbReference>
<feature type="domain" description="Core-binding (CB)" evidence="11">
    <location>
        <begin position="1"/>
        <end position="83"/>
    </location>
</feature>
<dbReference type="GO" id="GO:0003677">
    <property type="term" value="F:DNA binding"/>
    <property type="evidence" value="ECO:0007669"/>
    <property type="project" value="UniProtKB-UniRule"/>
</dbReference>
<protein>
    <submittedName>
        <fullName evidence="12">Integron integrase</fullName>
    </submittedName>
</protein>
<comment type="subcellular location">
    <subcellularLocation>
        <location evidence="1">Cytoplasm</location>
    </subcellularLocation>
</comment>
<evidence type="ECO:0000256" key="9">
    <source>
        <dbReference type="PROSITE-ProRule" id="PRU01248"/>
    </source>
</evidence>
<keyword evidence="4" id="KW-0229">DNA integration</keyword>
<dbReference type="NCBIfam" id="TIGR02249">
    <property type="entry name" value="integrase_gron"/>
    <property type="match status" value="1"/>
</dbReference>
<sequence length="320" mass="36574">MASPYLQHIAEQMRLRRYREQTIKTYLHWIKRFILFHRKSHPKNLGSTEVELFLSHLASDRRCSPSTQAIALNALVFLYKELIGNPLSLTMSFQQSQSQRALPTVLTQAEIRTLFQHLPHPHLLLAQLMYGSGLRKNEALRLRCQDIDIDHLSLNIWNAKGGKHRRVTLAAELAVPLKQQVVVVHQLLHSDSNNPHYQGAKLPNALAQKYLNAPYELGWQFLFPSTRLSQDPDNDKLRRHHLDATAFQKALLKAKRAAGIPKRVTSHTLRHSFATHLLQRGTDIRTIQAQLGHNDIRTTQIYTHVINVGANGVRSPLSEL</sequence>
<keyword evidence="13" id="KW-1185">Reference proteome</keyword>
<comment type="function">
    <text evidence="7">Site-specific tyrosine recombinase, which acts by catalyzing the cutting and rejoining of the recombining DNA molecules. The XerC-XerD complex is essential to convert dimers of the bacterial chromosome into monomers to permit their segregation at cell division. It also contributes to the segregational stability of plasmids.</text>
</comment>
<dbReference type="PANTHER" id="PTHR30349:SF64">
    <property type="entry name" value="PROPHAGE INTEGRASE INTD-RELATED"/>
    <property type="match status" value="1"/>
</dbReference>
<keyword evidence="5 9" id="KW-0238">DNA-binding</keyword>
<evidence type="ECO:0000259" key="10">
    <source>
        <dbReference type="PROSITE" id="PS51898"/>
    </source>
</evidence>
<dbReference type="PROSITE" id="PS51900">
    <property type="entry name" value="CB"/>
    <property type="match status" value="1"/>
</dbReference>
<keyword evidence="6" id="KW-0233">DNA recombination</keyword>